<evidence type="ECO:0000256" key="7">
    <source>
        <dbReference type="ARBA" id="ARBA00038361"/>
    </source>
</evidence>
<evidence type="ECO:0000313" key="11">
    <source>
        <dbReference type="Proteomes" id="UP001557470"/>
    </source>
</evidence>
<keyword evidence="3" id="KW-0430">Lectin</keyword>
<dbReference type="InterPro" id="IPR003599">
    <property type="entry name" value="Ig_sub"/>
</dbReference>
<proteinExistence type="inferred from homology"/>
<dbReference type="EMBL" id="JAGEUA010000004">
    <property type="protein sequence ID" value="KAL0984795.1"/>
    <property type="molecule type" value="Genomic_DNA"/>
</dbReference>
<dbReference type="PANTHER" id="PTHR12035">
    <property type="entry name" value="SIALIC ACID BINDING IMMUNOGLOBULIN-LIKE LECTIN"/>
    <property type="match status" value="1"/>
</dbReference>
<dbReference type="AlphaFoldDB" id="A0ABD0WWG7"/>
<evidence type="ECO:0000313" key="10">
    <source>
        <dbReference type="EMBL" id="KAL0984795.1"/>
    </source>
</evidence>
<organism evidence="10 11">
    <name type="scientific">Umbra pygmaea</name>
    <name type="common">Eastern mudminnow</name>
    <dbReference type="NCBI Taxonomy" id="75934"/>
    <lineage>
        <taxon>Eukaryota</taxon>
        <taxon>Metazoa</taxon>
        <taxon>Chordata</taxon>
        <taxon>Craniata</taxon>
        <taxon>Vertebrata</taxon>
        <taxon>Euteleostomi</taxon>
        <taxon>Actinopterygii</taxon>
        <taxon>Neopterygii</taxon>
        <taxon>Teleostei</taxon>
        <taxon>Protacanthopterygii</taxon>
        <taxon>Esociformes</taxon>
        <taxon>Umbridae</taxon>
        <taxon>Umbra</taxon>
    </lineage>
</organism>
<accession>A0ABD0WWG7</accession>
<dbReference type="SMART" id="SM00409">
    <property type="entry name" value="IG"/>
    <property type="match status" value="2"/>
</dbReference>
<feature type="domain" description="Ig-like" evidence="9">
    <location>
        <begin position="148"/>
        <end position="245"/>
    </location>
</feature>
<comment type="caution">
    <text evidence="10">The sequence shown here is derived from an EMBL/GenBank/DDBJ whole genome shotgun (WGS) entry which is preliminary data.</text>
</comment>
<evidence type="ECO:0000256" key="1">
    <source>
        <dbReference type="ARBA" id="ARBA00004167"/>
    </source>
</evidence>
<dbReference type="PROSITE" id="PS50835">
    <property type="entry name" value="IG_LIKE"/>
    <property type="match status" value="1"/>
</dbReference>
<evidence type="ECO:0000256" key="4">
    <source>
        <dbReference type="ARBA" id="ARBA00022889"/>
    </source>
</evidence>
<dbReference type="PANTHER" id="PTHR12035:SF128">
    <property type="entry name" value="BRANCHED CHAIN KETO ACID DEHYDROGENASE E1 SUBUNIT BETA,-LIKE-RELATED"/>
    <property type="match status" value="1"/>
</dbReference>
<dbReference type="InterPro" id="IPR003597">
    <property type="entry name" value="Ig_C1-set"/>
</dbReference>
<dbReference type="InterPro" id="IPR036179">
    <property type="entry name" value="Ig-like_dom_sf"/>
</dbReference>
<dbReference type="InterPro" id="IPR056386">
    <property type="entry name" value="Ig_CD22"/>
</dbReference>
<keyword evidence="8" id="KW-0732">Signal</keyword>
<dbReference type="Gene3D" id="2.60.40.10">
    <property type="entry name" value="Immunoglobulins"/>
    <property type="match status" value="3"/>
</dbReference>
<dbReference type="GO" id="GO:0030246">
    <property type="term" value="F:carbohydrate binding"/>
    <property type="evidence" value="ECO:0007669"/>
    <property type="project" value="UniProtKB-KW"/>
</dbReference>
<sequence length="385" mass="42175">MYILIWTTVLLTVLTTCTGQAEKPGFSIKLNPEEITVQTGLCAVVSCTFNHPASFKAIATLWLKCAEDGSSCSDKNIIVQSNTNSKVMEEYQQRVSLLETDVTKKNCSVIINNIKKSDEGYYALRLLPAYTYLTKKVKITVKDLTQKPSVMTPALTEGEPATLTCTAPGFCSKRPPIITWTWRGPGDNITELTGNTTTKKNDDLTNVTMTHLSTLTFTPSAKHHGTNVTCQVTFDEQTRSEETVTLNVSCRPVILNDSGCVMEAEVMTCVCKTQGEPLPVITWPLLNDSTEYYLTTSVSGSSVISTIMLPVRTHTNITVVECISNHVGGVMEKMLTVIRTDSKEQQISEGRHVILNDSGCVMEAEVMTCVCKTQGSPCRSSRGPC</sequence>
<dbReference type="InterPro" id="IPR013783">
    <property type="entry name" value="Ig-like_fold"/>
</dbReference>
<comment type="similarity">
    <text evidence="7">Belongs to the immunoglobulin superfamily. SIGLEC (sialic acid binding Ig-like lectin) family.</text>
</comment>
<feature type="chain" id="PRO_5044830241" description="Ig-like domain-containing protein" evidence="8">
    <location>
        <begin position="22"/>
        <end position="385"/>
    </location>
</feature>
<gene>
    <name evidence="10" type="ORF">UPYG_G00147010</name>
</gene>
<reference evidence="10 11" key="1">
    <citation type="submission" date="2024-06" db="EMBL/GenBank/DDBJ databases">
        <authorList>
            <person name="Pan Q."/>
            <person name="Wen M."/>
            <person name="Jouanno E."/>
            <person name="Zahm M."/>
            <person name="Klopp C."/>
            <person name="Cabau C."/>
            <person name="Louis A."/>
            <person name="Berthelot C."/>
            <person name="Parey E."/>
            <person name="Roest Crollius H."/>
            <person name="Montfort J."/>
            <person name="Robinson-Rechavi M."/>
            <person name="Bouchez O."/>
            <person name="Lampietro C."/>
            <person name="Lopez Roques C."/>
            <person name="Donnadieu C."/>
            <person name="Postlethwait J."/>
            <person name="Bobe J."/>
            <person name="Verreycken H."/>
            <person name="Guiguen Y."/>
        </authorList>
    </citation>
    <scope>NUCLEOTIDE SEQUENCE [LARGE SCALE GENOMIC DNA]</scope>
    <source>
        <strain evidence="10">Up_M1</strain>
        <tissue evidence="10">Testis</tissue>
    </source>
</reference>
<evidence type="ECO:0000256" key="2">
    <source>
        <dbReference type="ARBA" id="ARBA00022692"/>
    </source>
</evidence>
<keyword evidence="5" id="KW-1133">Transmembrane helix</keyword>
<keyword evidence="4" id="KW-0130">Cell adhesion</keyword>
<evidence type="ECO:0000256" key="3">
    <source>
        <dbReference type="ARBA" id="ARBA00022734"/>
    </source>
</evidence>
<dbReference type="SUPFAM" id="SSF48726">
    <property type="entry name" value="Immunoglobulin"/>
    <property type="match status" value="2"/>
</dbReference>
<keyword evidence="6" id="KW-0472">Membrane</keyword>
<dbReference type="InterPro" id="IPR007110">
    <property type="entry name" value="Ig-like_dom"/>
</dbReference>
<evidence type="ECO:0000256" key="8">
    <source>
        <dbReference type="SAM" id="SignalP"/>
    </source>
</evidence>
<dbReference type="InterPro" id="IPR051036">
    <property type="entry name" value="SIGLEC"/>
</dbReference>
<dbReference type="GO" id="GO:0007155">
    <property type="term" value="P:cell adhesion"/>
    <property type="evidence" value="ECO:0007669"/>
    <property type="project" value="UniProtKB-KW"/>
</dbReference>
<comment type="subcellular location">
    <subcellularLocation>
        <location evidence="1">Membrane</location>
        <topology evidence="1">Single-pass membrane protein</topology>
    </subcellularLocation>
</comment>
<keyword evidence="11" id="KW-1185">Reference proteome</keyword>
<evidence type="ECO:0000259" key="9">
    <source>
        <dbReference type="PROSITE" id="PS50835"/>
    </source>
</evidence>
<protein>
    <recommendedName>
        <fullName evidence="9">Ig-like domain-containing protein</fullName>
    </recommendedName>
</protein>
<feature type="signal peptide" evidence="8">
    <location>
        <begin position="1"/>
        <end position="21"/>
    </location>
</feature>
<dbReference type="Pfam" id="PF07654">
    <property type="entry name" value="C1-set"/>
    <property type="match status" value="1"/>
</dbReference>
<evidence type="ECO:0000256" key="5">
    <source>
        <dbReference type="ARBA" id="ARBA00022989"/>
    </source>
</evidence>
<dbReference type="Proteomes" id="UP001557470">
    <property type="component" value="Unassembled WGS sequence"/>
</dbReference>
<keyword evidence="2" id="KW-0812">Transmembrane</keyword>
<name>A0ABD0WWG7_UMBPY</name>
<dbReference type="GO" id="GO:0016020">
    <property type="term" value="C:membrane"/>
    <property type="evidence" value="ECO:0007669"/>
    <property type="project" value="UniProtKB-SubCell"/>
</dbReference>
<dbReference type="Pfam" id="PF24518">
    <property type="entry name" value="Ig_CD22"/>
    <property type="match status" value="1"/>
</dbReference>
<evidence type="ECO:0000256" key="6">
    <source>
        <dbReference type="ARBA" id="ARBA00023136"/>
    </source>
</evidence>